<comment type="caution">
    <text evidence="5">The sequence shown here is derived from an EMBL/GenBank/DDBJ whole genome shotgun (WGS) entry which is preliminary data.</text>
</comment>
<dbReference type="InterPro" id="IPR000679">
    <property type="entry name" value="Znf_GATA"/>
</dbReference>
<dbReference type="EMBL" id="CAJEWN010001731">
    <property type="protein sequence ID" value="CAD2199682.1"/>
    <property type="molecule type" value="Genomic_DNA"/>
</dbReference>
<dbReference type="AlphaFoldDB" id="A0A6V7XKB2"/>
<evidence type="ECO:0000313" key="5">
    <source>
        <dbReference type="EMBL" id="CAD2199682.1"/>
    </source>
</evidence>
<organism evidence="5 6">
    <name type="scientific">Meloidogyne enterolobii</name>
    <name type="common">Root-knot nematode worm</name>
    <name type="synonym">Meloidogyne mayaguensis</name>
    <dbReference type="NCBI Taxonomy" id="390850"/>
    <lineage>
        <taxon>Eukaryota</taxon>
        <taxon>Metazoa</taxon>
        <taxon>Ecdysozoa</taxon>
        <taxon>Nematoda</taxon>
        <taxon>Chromadorea</taxon>
        <taxon>Rhabditida</taxon>
        <taxon>Tylenchina</taxon>
        <taxon>Tylenchomorpha</taxon>
        <taxon>Tylenchoidea</taxon>
        <taxon>Meloidogynidae</taxon>
        <taxon>Meloidogyninae</taxon>
        <taxon>Meloidogyne</taxon>
    </lineage>
</organism>
<evidence type="ECO:0000259" key="4">
    <source>
        <dbReference type="SMART" id="SM00401"/>
    </source>
</evidence>
<sequence length="79" mass="9953">MQILYITINYERVLKYLHRRNTQHRTCIICGITKTPHWYRDSMSENDLCYKCYFKQYRTRRKQLKDNEQKNIFKKLIFI</sequence>
<feature type="domain" description="GATA-type" evidence="4">
    <location>
        <begin position="21"/>
        <end position="70"/>
    </location>
</feature>
<evidence type="ECO:0000256" key="2">
    <source>
        <dbReference type="ARBA" id="ARBA00023163"/>
    </source>
</evidence>
<protein>
    <recommendedName>
        <fullName evidence="4">GATA-type domain-containing protein</fullName>
    </recommendedName>
</protein>
<dbReference type="SUPFAM" id="SSF57716">
    <property type="entry name" value="Glucocorticoid receptor-like (DNA-binding domain)"/>
    <property type="match status" value="1"/>
</dbReference>
<dbReference type="InterPro" id="IPR013088">
    <property type="entry name" value="Znf_NHR/GATA"/>
</dbReference>
<evidence type="ECO:0000256" key="1">
    <source>
        <dbReference type="ARBA" id="ARBA00023015"/>
    </source>
</evidence>
<dbReference type="Gene3D" id="3.30.50.10">
    <property type="entry name" value="Erythroid Transcription Factor GATA-1, subunit A"/>
    <property type="match status" value="1"/>
</dbReference>
<keyword evidence="1" id="KW-0805">Transcription regulation</keyword>
<evidence type="ECO:0000313" key="6">
    <source>
        <dbReference type="Proteomes" id="UP000580250"/>
    </source>
</evidence>
<name>A0A6V7XKB2_MELEN</name>
<dbReference type="GO" id="GO:0008270">
    <property type="term" value="F:zinc ion binding"/>
    <property type="evidence" value="ECO:0007669"/>
    <property type="project" value="InterPro"/>
</dbReference>
<proteinExistence type="predicted"/>
<dbReference type="SMART" id="SM00401">
    <property type="entry name" value="ZnF_GATA"/>
    <property type="match status" value="1"/>
</dbReference>
<dbReference type="GO" id="GO:0043565">
    <property type="term" value="F:sequence-specific DNA binding"/>
    <property type="evidence" value="ECO:0007669"/>
    <property type="project" value="InterPro"/>
</dbReference>
<keyword evidence="3" id="KW-0539">Nucleus</keyword>
<evidence type="ECO:0000256" key="3">
    <source>
        <dbReference type="ARBA" id="ARBA00023242"/>
    </source>
</evidence>
<gene>
    <name evidence="5" type="ORF">MENT_LOCUS53095</name>
</gene>
<dbReference type="Proteomes" id="UP000580250">
    <property type="component" value="Unassembled WGS sequence"/>
</dbReference>
<dbReference type="OrthoDB" id="2162994at2759"/>
<reference evidence="5 6" key="1">
    <citation type="submission" date="2020-08" db="EMBL/GenBank/DDBJ databases">
        <authorList>
            <person name="Koutsovoulos G."/>
            <person name="Danchin GJ E."/>
        </authorList>
    </citation>
    <scope>NUCLEOTIDE SEQUENCE [LARGE SCALE GENOMIC DNA]</scope>
</reference>
<keyword evidence="2" id="KW-0804">Transcription</keyword>
<dbReference type="GO" id="GO:0006355">
    <property type="term" value="P:regulation of DNA-templated transcription"/>
    <property type="evidence" value="ECO:0007669"/>
    <property type="project" value="InterPro"/>
</dbReference>
<accession>A0A6V7XKB2</accession>